<proteinExistence type="predicted"/>
<dbReference type="EMBL" id="AWFH01000045">
    <property type="protein sequence ID" value="KCZ59255.1"/>
    <property type="molecule type" value="Genomic_DNA"/>
</dbReference>
<sequence>MLTTERNMIDEIQRINHKPLKTMVKFRIFQLLGIAITYQLKREQTIRASNESLCE</sequence>
<keyword evidence="2" id="KW-1185">Reference proteome</keyword>
<gene>
    <name evidence="1" type="ORF">HY36_08230</name>
</gene>
<reference evidence="1 2" key="1">
    <citation type="journal article" date="2014" name="Antonie Van Leeuwenhoek">
        <title>Hyphomonas beringensis sp. nov. and Hyphomonas chukchiensis sp. nov., isolated from surface seawater of the Bering Sea and Chukchi Sea.</title>
        <authorList>
            <person name="Li C."/>
            <person name="Lai Q."/>
            <person name="Li G."/>
            <person name="Dong C."/>
            <person name="Wang J."/>
            <person name="Liao Y."/>
            <person name="Shao Z."/>
        </authorList>
    </citation>
    <scope>NUCLEOTIDE SEQUENCE [LARGE SCALE GENOMIC DNA]</scope>
    <source>
        <strain evidence="1 2">22II1-22F38</strain>
    </source>
</reference>
<comment type="caution">
    <text evidence="1">The sequence shown here is derived from an EMBL/GenBank/DDBJ whole genome shotgun (WGS) entry which is preliminary data.</text>
</comment>
<dbReference type="AlphaFoldDB" id="A0A059DZ07"/>
<evidence type="ECO:0000313" key="2">
    <source>
        <dbReference type="Proteomes" id="UP000024547"/>
    </source>
</evidence>
<protein>
    <submittedName>
        <fullName evidence="1">Uncharacterized protein</fullName>
    </submittedName>
</protein>
<name>A0A059DZ07_9PROT</name>
<organism evidence="1 2">
    <name type="scientific">Hyphomonas atlantica</name>
    <dbReference type="NCBI Taxonomy" id="1280948"/>
    <lineage>
        <taxon>Bacteria</taxon>
        <taxon>Pseudomonadati</taxon>
        <taxon>Pseudomonadota</taxon>
        <taxon>Alphaproteobacteria</taxon>
        <taxon>Hyphomonadales</taxon>
        <taxon>Hyphomonadaceae</taxon>
        <taxon>Hyphomonas</taxon>
    </lineage>
</organism>
<dbReference type="Proteomes" id="UP000024547">
    <property type="component" value="Unassembled WGS sequence"/>
</dbReference>
<accession>A0A059DZ07</accession>
<evidence type="ECO:0000313" key="1">
    <source>
        <dbReference type="EMBL" id="KCZ59255.1"/>
    </source>
</evidence>